<feature type="region of interest" description="Disordered" evidence="1">
    <location>
        <begin position="303"/>
        <end position="339"/>
    </location>
</feature>
<proteinExistence type="predicted"/>
<sequence>MDQYLEATANISEMKNLSPVFGIQPRALLPTTTMPSGSTAIELPRVTTISSCEVALSVGVAAVATGNLADARWKTVSPTEVPDQDNSRYHDTDPDLLLLPRFPSTPTAHAPRYFSLTTTVDIDDDTLAMAAAARVSESPAAAMAGIAYHPLVFGRWLVPPPGSSPASRSMTAGGSDDDEERYEYGGHQGFPSAASAVDYAAPCDVQLLPDHLMPCFRKLSLPAYDGMSGGGTGSRGAITVPAADRTDVAAPPAAAARAATCMTAADAGGGGGGGAVLSRSADRTTPGRHHHLPACAALAAEMSTSTSGGSSGLSSGDDDVVSARHRRRSAPKRTAAAAADVGQDATMHWNADLPMADVARALGISLPELKRRWRQRAAAASATASPSSSPTSAAPPPLAE</sequence>
<evidence type="ECO:0000313" key="2">
    <source>
        <dbReference type="EMBL" id="GLC53237.1"/>
    </source>
</evidence>
<accession>A0A9W6BJC0</accession>
<name>A0A9W6BJC0_9CHLO</name>
<feature type="compositionally biased region" description="Low complexity" evidence="1">
    <location>
        <begin position="377"/>
        <end position="392"/>
    </location>
</feature>
<comment type="caution">
    <text evidence="2">The sequence shown here is derived from an EMBL/GenBank/DDBJ whole genome shotgun (WGS) entry which is preliminary data.</text>
</comment>
<feature type="compositionally biased region" description="Low complexity" evidence="1">
    <location>
        <begin position="303"/>
        <end position="315"/>
    </location>
</feature>
<keyword evidence="3" id="KW-1185">Reference proteome</keyword>
<protein>
    <submittedName>
        <fullName evidence="2">Uncharacterized protein</fullName>
    </submittedName>
</protein>
<gene>
    <name evidence="2" type="primary">PLEST008740</name>
    <name evidence="2" type="ORF">PLESTB_000723100</name>
</gene>
<reference evidence="2 3" key="1">
    <citation type="journal article" date="2023" name="Commun. Biol.">
        <title>Reorganization of the ancestral sex-determining regions during the evolution of trioecy in Pleodorina starrii.</title>
        <authorList>
            <person name="Takahashi K."/>
            <person name="Suzuki S."/>
            <person name="Kawai-Toyooka H."/>
            <person name="Yamamoto K."/>
            <person name="Hamaji T."/>
            <person name="Ootsuki R."/>
            <person name="Yamaguchi H."/>
            <person name="Kawachi M."/>
            <person name="Higashiyama T."/>
            <person name="Nozaki H."/>
        </authorList>
    </citation>
    <scope>NUCLEOTIDE SEQUENCE [LARGE SCALE GENOMIC DNA]</scope>
    <source>
        <strain evidence="2 3">NIES-4479</strain>
    </source>
</reference>
<organism evidence="2 3">
    <name type="scientific">Pleodorina starrii</name>
    <dbReference type="NCBI Taxonomy" id="330485"/>
    <lineage>
        <taxon>Eukaryota</taxon>
        <taxon>Viridiplantae</taxon>
        <taxon>Chlorophyta</taxon>
        <taxon>core chlorophytes</taxon>
        <taxon>Chlorophyceae</taxon>
        <taxon>CS clade</taxon>
        <taxon>Chlamydomonadales</taxon>
        <taxon>Volvocaceae</taxon>
        <taxon>Pleodorina</taxon>
    </lineage>
</organism>
<evidence type="ECO:0000313" key="3">
    <source>
        <dbReference type="Proteomes" id="UP001165080"/>
    </source>
</evidence>
<evidence type="ECO:0000256" key="1">
    <source>
        <dbReference type="SAM" id="MobiDB-lite"/>
    </source>
</evidence>
<dbReference type="Proteomes" id="UP001165080">
    <property type="component" value="Unassembled WGS sequence"/>
</dbReference>
<dbReference type="AlphaFoldDB" id="A0A9W6BJC0"/>
<dbReference type="EMBL" id="BRXU01000007">
    <property type="protein sequence ID" value="GLC53237.1"/>
    <property type="molecule type" value="Genomic_DNA"/>
</dbReference>
<feature type="region of interest" description="Disordered" evidence="1">
    <location>
        <begin position="161"/>
        <end position="185"/>
    </location>
</feature>
<feature type="region of interest" description="Disordered" evidence="1">
    <location>
        <begin position="373"/>
        <end position="400"/>
    </location>
</feature>